<dbReference type="GO" id="GO:0016787">
    <property type="term" value="F:hydrolase activity"/>
    <property type="evidence" value="ECO:0007669"/>
    <property type="project" value="UniProtKB-KW"/>
</dbReference>
<name>A0A8K1U216_9VIRU</name>
<feature type="region of interest" description="Disordered" evidence="2">
    <location>
        <begin position="335"/>
        <end position="354"/>
    </location>
</feature>
<feature type="compositionally biased region" description="Polar residues" evidence="2">
    <location>
        <begin position="1"/>
        <end position="25"/>
    </location>
</feature>
<sequence>MSHISRSSTRETANNLTKRSPSFGESLQKGRLSHSQRRKQTGIRLKSNQVSIYGFHLVHIITGQRIRRTATAPQFKVSFNCASNMIRHHQKIVNPESTANHCKFSRPSITNRHLEARNLRRHLAGSRGLGLRSGGGATYTLTRDNVDKMETIDTDLVAFEPDARLFSALGMTKPTFLQTLPEGRGAFCQIVGCLSRGTTGYVRHSPVFGHVEYTGTTKKGYSGAGYTVGKNLVGIHTHGGTVNGGYDITFVWAMLKYFREKKPEALDSDTAKWLETQKKNKARFVVDSQWQDLDEVRIRVNGRYHIVARDAMVDAYGPDWSTAAEVVRPGYRDLEAADPSGEANRDSFGASSSADMSAPLDGLAGRLFSQKEEQFLKKLLHFHNELKAPLKPQNS</sequence>
<dbReference type="InterPro" id="IPR009003">
    <property type="entry name" value="Peptidase_S1_PA"/>
</dbReference>
<evidence type="ECO:0000256" key="1">
    <source>
        <dbReference type="ARBA" id="ARBA00022801"/>
    </source>
</evidence>
<evidence type="ECO:0000313" key="3">
    <source>
        <dbReference type="EMBL" id="UGO57170.1"/>
    </source>
</evidence>
<dbReference type="EMBL" id="MW239223">
    <property type="protein sequence ID" value="UGO57170.1"/>
    <property type="molecule type" value="Genomic_RNA"/>
</dbReference>
<organism evidence="3">
    <name type="scientific">Riboviria sp</name>
    <dbReference type="NCBI Taxonomy" id="2585031"/>
    <lineage>
        <taxon>Viruses</taxon>
        <taxon>Riboviria</taxon>
    </lineage>
</organism>
<feature type="region of interest" description="Disordered" evidence="2">
    <location>
        <begin position="1"/>
        <end position="41"/>
    </location>
</feature>
<proteinExistence type="predicted"/>
<accession>A0A8K1U216</accession>
<dbReference type="SUPFAM" id="SSF50494">
    <property type="entry name" value="Trypsin-like serine proteases"/>
    <property type="match status" value="1"/>
</dbReference>
<feature type="compositionally biased region" description="Basic residues" evidence="2">
    <location>
        <begin position="31"/>
        <end position="41"/>
    </location>
</feature>
<reference evidence="3" key="1">
    <citation type="submission" date="2020-11" db="EMBL/GenBank/DDBJ databases">
        <title>RNA virus dark matter in the feces of wild birds.</title>
        <authorList>
            <person name="Lu X."/>
            <person name="Yang X.S."/>
            <person name="Zhang W."/>
        </authorList>
    </citation>
    <scope>NUCLEOTIDE SEQUENCE</scope>
    <source>
        <strain evidence="3">DuskyWarbler62con8</strain>
    </source>
</reference>
<keyword evidence="1" id="KW-0378">Hydrolase</keyword>
<evidence type="ECO:0000256" key="2">
    <source>
        <dbReference type="SAM" id="MobiDB-lite"/>
    </source>
</evidence>
<protein>
    <submittedName>
        <fullName evidence="3">Uncharacterized protein</fullName>
    </submittedName>
</protein>